<dbReference type="Pfam" id="PF02378">
    <property type="entry name" value="PTS_EIIC"/>
    <property type="match status" value="1"/>
</dbReference>
<dbReference type="PANTHER" id="PTHR30181:SF2">
    <property type="entry name" value="PTS SYSTEM MANNITOL-SPECIFIC EIICBA COMPONENT"/>
    <property type="match status" value="1"/>
</dbReference>
<feature type="transmembrane region" description="Helical" evidence="17">
    <location>
        <begin position="95"/>
        <end position="124"/>
    </location>
</feature>
<dbReference type="EMBL" id="JBHUCX010000035">
    <property type="protein sequence ID" value="MFD1675716.1"/>
    <property type="molecule type" value="Genomic_DNA"/>
</dbReference>
<dbReference type="PANTHER" id="PTHR30181">
    <property type="entry name" value="MANNITOL PERMEASE IIC COMPONENT"/>
    <property type="match status" value="1"/>
</dbReference>
<dbReference type="EC" id="2.7.1.197" evidence="4"/>
<feature type="transmembrane region" description="Helical" evidence="17">
    <location>
        <begin position="285"/>
        <end position="308"/>
    </location>
</feature>
<organism evidence="20 21">
    <name type="scientific">Alicyclobacillus fodiniaquatilis</name>
    <dbReference type="NCBI Taxonomy" id="1661150"/>
    <lineage>
        <taxon>Bacteria</taxon>
        <taxon>Bacillati</taxon>
        <taxon>Bacillota</taxon>
        <taxon>Bacilli</taxon>
        <taxon>Bacillales</taxon>
        <taxon>Alicyclobacillaceae</taxon>
        <taxon>Alicyclobacillus</taxon>
    </lineage>
</organism>
<reference evidence="21" key="1">
    <citation type="journal article" date="2019" name="Int. J. Syst. Evol. Microbiol.">
        <title>The Global Catalogue of Microorganisms (GCM) 10K type strain sequencing project: providing services to taxonomists for standard genome sequencing and annotation.</title>
        <authorList>
            <consortium name="The Broad Institute Genomics Platform"/>
            <consortium name="The Broad Institute Genome Sequencing Center for Infectious Disease"/>
            <person name="Wu L."/>
            <person name="Ma J."/>
        </authorList>
    </citation>
    <scope>NUCLEOTIDE SEQUENCE [LARGE SCALE GENOMIC DNA]</scope>
    <source>
        <strain evidence="21">CGMCC 1.12286</strain>
    </source>
</reference>
<keyword evidence="10" id="KW-0808">Transferase</keyword>
<evidence type="ECO:0000256" key="1">
    <source>
        <dbReference type="ARBA" id="ARBA00001655"/>
    </source>
</evidence>
<dbReference type="RefSeq" id="WP_377943601.1">
    <property type="nucleotide sequence ID" value="NZ_JBHUCX010000035.1"/>
</dbReference>
<dbReference type="InterPro" id="IPR003501">
    <property type="entry name" value="PTS_EIIB_2/3"/>
</dbReference>
<dbReference type="CDD" id="cd05567">
    <property type="entry name" value="PTS_IIB_mannitol"/>
    <property type="match status" value="1"/>
</dbReference>
<evidence type="ECO:0000256" key="6">
    <source>
        <dbReference type="ARBA" id="ARBA00022448"/>
    </source>
</evidence>
<dbReference type="InterPro" id="IPR013014">
    <property type="entry name" value="PTS_EIIC_2"/>
</dbReference>
<comment type="caution">
    <text evidence="20">The sequence shown here is derived from an EMBL/GenBank/DDBJ whole genome shotgun (WGS) entry which is preliminary data.</text>
</comment>
<dbReference type="InterPro" id="IPR004718">
    <property type="entry name" value="PTS_IIC_mtl"/>
</dbReference>
<dbReference type="PROSITE" id="PS51104">
    <property type="entry name" value="PTS_EIIC_TYPE_2"/>
    <property type="match status" value="1"/>
</dbReference>
<keyword evidence="14 17" id="KW-0472">Membrane</keyword>
<dbReference type="InterPro" id="IPR050893">
    <property type="entry name" value="Sugar_PTS"/>
</dbReference>
<evidence type="ECO:0000256" key="9">
    <source>
        <dbReference type="ARBA" id="ARBA00022597"/>
    </source>
</evidence>
<evidence type="ECO:0000256" key="16">
    <source>
        <dbReference type="SAM" id="MobiDB-lite"/>
    </source>
</evidence>
<name>A0ABW4JH17_9BACL</name>
<keyword evidence="21" id="KW-1185">Reference proteome</keyword>
<feature type="domain" description="PTS EIIB type-2" evidence="18">
    <location>
        <begin position="402"/>
        <end position="492"/>
    </location>
</feature>
<dbReference type="InterPro" id="IPR013011">
    <property type="entry name" value="PTS_EIIB_2"/>
</dbReference>
<evidence type="ECO:0000256" key="10">
    <source>
        <dbReference type="ARBA" id="ARBA00022679"/>
    </source>
</evidence>
<comment type="subcellular location">
    <subcellularLocation>
        <location evidence="3">Cell membrane</location>
        <topology evidence="3">Multi-pass membrane protein</topology>
    </subcellularLocation>
</comment>
<dbReference type="Proteomes" id="UP001597079">
    <property type="component" value="Unassembled WGS sequence"/>
</dbReference>
<protein>
    <recommendedName>
        <fullName evidence="5">PTS system mannitol-specific EIICB component</fullName>
        <ecNumber evidence="4">2.7.1.197</ecNumber>
    </recommendedName>
    <alternativeName>
        <fullName evidence="15">EIICB-Mtl</fullName>
    </alternativeName>
</protein>
<keyword evidence="9" id="KW-0762">Sugar transport</keyword>
<proteinExistence type="predicted"/>
<keyword evidence="11" id="KW-0598">Phosphotransferase system</keyword>
<keyword evidence="12 17" id="KW-0812">Transmembrane</keyword>
<feature type="transmembrane region" description="Helical" evidence="17">
    <location>
        <begin position="328"/>
        <end position="351"/>
    </location>
</feature>
<dbReference type="Pfam" id="PF02302">
    <property type="entry name" value="PTS_IIB"/>
    <property type="match status" value="1"/>
</dbReference>
<feature type="transmembrane region" description="Helical" evidence="17">
    <location>
        <begin position="145"/>
        <end position="167"/>
    </location>
</feature>
<comment type="function">
    <text evidence="2">The phosphoenolpyruvate-dependent sugar phosphotransferase system (sugar PTS), a major carbohydrate active transport system, catalyzes the phosphorylation of incoming sugar substrates concomitantly with their translocation across the cell membrane. The enzyme II CmtAB PTS system is involved in D-mannitol transport.</text>
</comment>
<feature type="domain" description="PTS EIIC type-2" evidence="19">
    <location>
        <begin position="29"/>
        <end position="358"/>
    </location>
</feature>
<accession>A0ABW4JH17</accession>
<evidence type="ECO:0000256" key="7">
    <source>
        <dbReference type="ARBA" id="ARBA00022475"/>
    </source>
</evidence>
<keyword evidence="7" id="KW-1003">Cell membrane</keyword>
<evidence type="ECO:0000313" key="21">
    <source>
        <dbReference type="Proteomes" id="UP001597079"/>
    </source>
</evidence>
<evidence type="ECO:0000256" key="17">
    <source>
        <dbReference type="SAM" id="Phobius"/>
    </source>
</evidence>
<dbReference type="Gene3D" id="3.40.50.2300">
    <property type="match status" value="1"/>
</dbReference>
<evidence type="ECO:0000256" key="12">
    <source>
        <dbReference type="ARBA" id="ARBA00022692"/>
    </source>
</evidence>
<evidence type="ECO:0000256" key="14">
    <source>
        <dbReference type="ARBA" id="ARBA00023136"/>
    </source>
</evidence>
<evidence type="ECO:0000256" key="3">
    <source>
        <dbReference type="ARBA" id="ARBA00004651"/>
    </source>
</evidence>
<evidence type="ECO:0000256" key="8">
    <source>
        <dbReference type="ARBA" id="ARBA00022553"/>
    </source>
</evidence>
<evidence type="ECO:0000259" key="18">
    <source>
        <dbReference type="PROSITE" id="PS51099"/>
    </source>
</evidence>
<evidence type="ECO:0000313" key="20">
    <source>
        <dbReference type="EMBL" id="MFD1675716.1"/>
    </source>
</evidence>
<sequence length="492" mass="51537">MAVVQKSGATASGGASGNSGKWRTGLQRFGGFLAGMVMPNIPAFIAWGLITAFFIPTGWTPNAHFGQLVTPFVNFLIPVLIGLTGGRLVHGDRGAVVGAIATAGVAVGSSEPMFIGAMIMGPLGGYCVKAFDRMIKDRIPAGFEMLVNTFSAGIIGGGLALLSFWIVEPVMSHVSLALGDAATWITSIHMLPLIAIFIEPGKVLFLNNAINHGILDPLGLQQAKQAGKSIFFLLETDPGPGLGVLIAYWLFGKGTVKQSAPGAILIEFFGGIHEIYFPYILMKPILILAVIGGGIAADSTFMLLHAGLVATASPGSIIAEMMMAPRGGYLPILAGIFVGAAVSLIIASLFLRGSKGDMGEDALAMAQSVVKDMKAQSKGQAVAHEVTGAPVLADNSLAAVPDRVIFACEAGMGSSAMGASLLRKRLKDAGYNIPVDHLPVNQLPSDAKVVFTQHSLSDRARQVATEAKIYIVDNFLDKSTYEAFVNDLKQID</sequence>
<evidence type="ECO:0000259" key="19">
    <source>
        <dbReference type="PROSITE" id="PS51104"/>
    </source>
</evidence>
<dbReference type="SUPFAM" id="SSF52794">
    <property type="entry name" value="PTS system IIB component-like"/>
    <property type="match status" value="1"/>
</dbReference>
<keyword evidence="13 17" id="KW-1133">Transmembrane helix</keyword>
<feature type="transmembrane region" description="Helical" evidence="17">
    <location>
        <begin position="173"/>
        <end position="198"/>
    </location>
</feature>
<keyword evidence="8" id="KW-0597">Phosphoprotein</keyword>
<evidence type="ECO:0000256" key="4">
    <source>
        <dbReference type="ARBA" id="ARBA00011909"/>
    </source>
</evidence>
<evidence type="ECO:0000256" key="2">
    <source>
        <dbReference type="ARBA" id="ARBA00002434"/>
    </source>
</evidence>
<feature type="transmembrane region" description="Helical" evidence="17">
    <location>
        <begin position="32"/>
        <end position="56"/>
    </location>
</feature>
<evidence type="ECO:0000256" key="15">
    <source>
        <dbReference type="ARBA" id="ARBA00033349"/>
    </source>
</evidence>
<evidence type="ECO:0000256" key="13">
    <source>
        <dbReference type="ARBA" id="ARBA00022989"/>
    </source>
</evidence>
<dbReference type="PROSITE" id="PS51099">
    <property type="entry name" value="PTS_EIIB_TYPE_2"/>
    <property type="match status" value="1"/>
</dbReference>
<feature type="transmembrane region" description="Helical" evidence="17">
    <location>
        <begin position="68"/>
        <end position="89"/>
    </location>
</feature>
<dbReference type="InterPro" id="IPR029503">
    <property type="entry name" value="PTS_EIIB_mannitol"/>
</dbReference>
<keyword evidence="6" id="KW-0813">Transport</keyword>
<evidence type="ECO:0000256" key="11">
    <source>
        <dbReference type="ARBA" id="ARBA00022683"/>
    </source>
</evidence>
<comment type="catalytic activity">
    <reaction evidence="1">
        <text>D-mannitol(out) + N(pros)-phospho-L-histidyl-[protein] = D-mannitol 1-phosphate(in) + L-histidyl-[protein]</text>
        <dbReference type="Rhea" id="RHEA:33363"/>
        <dbReference type="Rhea" id="RHEA-COMP:9745"/>
        <dbReference type="Rhea" id="RHEA-COMP:9746"/>
        <dbReference type="ChEBI" id="CHEBI:16899"/>
        <dbReference type="ChEBI" id="CHEBI:29979"/>
        <dbReference type="ChEBI" id="CHEBI:61381"/>
        <dbReference type="ChEBI" id="CHEBI:64837"/>
        <dbReference type="EC" id="2.7.1.197"/>
    </reaction>
</comment>
<dbReference type="InterPro" id="IPR036095">
    <property type="entry name" value="PTS_EIIB-like_sf"/>
</dbReference>
<evidence type="ECO:0000256" key="5">
    <source>
        <dbReference type="ARBA" id="ARBA00021825"/>
    </source>
</evidence>
<dbReference type="NCBIfam" id="NF011663">
    <property type="entry name" value="PRK15083.1"/>
    <property type="match status" value="1"/>
</dbReference>
<feature type="region of interest" description="Disordered" evidence="16">
    <location>
        <begin position="1"/>
        <end position="20"/>
    </location>
</feature>
<gene>
    <name evidence="20" type="ORF">ACFSB2_13525</name>
</gene>
<dbReference type="NCBIfam" id="TIGR00851">
    <property type="entry name" value="mtlA"/>
    <property type="match status" value="1"/>
</dbReference>
<dbReference type="InterPro" id="IPR003352">
    <property type="entry name" value="PTS_EIIC"/>
</dbReference>